<evidence type="ECO:0000256" key="1">
    <source>
        <dbReference type="SAM" id="MobiDB-lite"/>
    </source>
</evidence>
<dbReference type="AlphaFoldDB" id="A0A067KXX5"/>
<gene>
    <name evidence="2" type="ORF">JCGZ_03815</name>
</gene>
<accession>A0A067KXX5</accession>
<evidence type="ECO:0000313" key="3">
    <source>
        <dbReference type="Proteomes" id="UP000027138"/>
    </source>
</evidence>
<keyword evidence="3" id="KW-1185">Reference proteome</keyword>
<organism evidence="2 3">
    <name type="scientific">Jatropha curcas</name>
    <name type="common">Barbados nut</name>
    <dbReference type="NCBI Taxonomy" id="180498"/>
    <lineage>
        <taxon>Eukaryota</taxon>
        <taxon>Viridiplantae</taxon>
        <taxon>Streptophyta</taxon>
        <taxon>Embryophyta</taxon>
        <taxon>Tracheophyta</taxon>
        <taxon>Spermatophyta</taxon>
        <taxon>Magnoliopsida</taxon>
        <taxon>eudicotyledons</taxon>
        <taxon>Gunneridae</taxon>
        <taxon>Pentapetalae</taxon>
        <taxon>rosids</taxon>
        <taxon>fabids</taxon>
        <taxon>Malpighiales</taxon>
        <taxon>Euphorbiaceae</taxon>
        <taxon>Crotonoideae</taxon>
        <taxon>Jatropheae</taxon>
        <taxon>Jatropha</taxon>
    </lineage>
</organism>
<feature type="region of interest" description="Disordered" evidence="1">
    <location>
        <begin position="25"/>
        <end position="49"/>
    </location>
</feature>
<name>A0A067KXX5_JATCU</name>
<dbReference type="EMBL" id="KK914325">
    <property type="protein sequence ID" value="KDP41012.1"/>
    <property type="molecule type" value="Genomic_DNA"/>
</dbReference>
<proteinExistence type="predicted"/>
<protein>
    <submittedName>
        <fullName evidence="2">Uncharacterized protein</fullName>
    </submittedName>
</protein>
<dbReference type="Proteomes" id="UP000027138">
    <property type="component" value="Unassembled WGS sequence"/>
</dbReference>
<reference evidence="2 3" key="1">
    <citation type="journal article" date="2014" name="PLoS ONE">
        <title>Global Analysis of Gene Expression Profiles in Physic Nut (Jatropha curcas L.) Seedlings Exposed to Salt Stress.</title>
        <authorList>
            <person name="Zhang L."/>
            <person name="Zhang C."/>
            <person name="Wu P."/>
            <person name="Chen Y."/>
            <person name="Li M."/>
            <person name="Jiang H."/>
            <person name="Wu G."/>
        </authorList>
    </citation>
    <scope>NUCLEOTIDE SEQUENCE [LARGE SCALE GENOMIC DNA]</scope>
    <source>
        <strain evidence="3">cv. GZQX0401</strain>
        <tissue evidence="2">Young leaves</tissue>
    </source>
</reference>
<sequence length="197" mass="21943">MRFSRPVSKCRIGTRIRVGLRPPRSVVSRGDQNPVFETRTIGGNRNRNRPNLFSFGSTSFGTVNQQFQLQSEPTVLVPSETGTETGGSGTVATPSMEIQTLARSDRAIWHARATDSSLDVSRSTARAEPPLELRLWHALPVQNSTPVLRIRYCFESRTPASCYNLHGPTSDMFLTYKSRSSPIYGDERVLIDKKSKA</sequence>
<evidence type="ECO:0000313" key="2">
    <source>
        <dbReference type="EMBL" id="KDP41012.1"/>
    </source>
</evidence>